<dbReference type="AlphaFoldDB" id="A0A839HKE9"/>
<sequence>MLVLKPSVSRLPSELKEECLQLVASWLLEEWRATEDDLVRDTDTPYTRGTARFGRQKQRILLEYLSGRHPWLKVMNGGLDIVFAINGIPCRFSNDDADAPKKRAVLETHLFQMPLLEEAEPGEAARFVFVIDCGADESSDPRVELLGFSNADEVVCRWISGGVRRIGEATPSLPAAVEVPKPVIAPKRRRDGDDEAVASAGP</sequence>
<evidence type="ECO:0000313" key="1">
    <source>
        <dbReference type="EMBL" id="MBB1161522.1"/>
    </source>
</evidence>
<accession>A0A839HKE9</accession>
<evidence type="ECO:0000313" key="2">
    <source>
        <dbReference type="Proteomes" id="UP000586093"/>
    </source>
</evidence>
<reference evidence="1 2" key="1">
    <citation type="submission" date="2020-08" db="EMBL/GenBank/DDBJ databases">
        <title>Aquariorum lacteus gen. nov., sp. nov., a new member of the family Comamonadaceae, isolated from freshwater aquarium.</title>
        <authorList>
            <person name="Chun S.-J."/>
        </authorList>
    </citation>
    <scope>NUCLEOTIDE SEQUENCE [LARGE SCALE GENOMIC DNA]</scope>
    <source>
        <strain evidence="1 2">SJAQ100</strain>
    </source>
</reference>
<proteinExistence type="predicted"/>
<dbReference type="EMBL" id="JACIVI010000001">
    <property type="protein sequence ID" value="MBB1161522.1"/>
    <property type="molecule type" value="Genomic_DNA"/>
</dbReference>
<gene>
    <name evidence="1" type="ORF">H4F90_05955</name>
</gene>
<name>A0A839HKE9_9BURK</name>
<comment type="caution">
    <text evidence="1">The sequence shown here is derived from an EMBL/GenBank/DDBJ whole genome shotgun (WGS) entry which is preliminary data.</text>
</comment>
<organism evidence="1 2">
    <name type="scientific">Aquariibacter albus</name>
    <dbReference type="NCBI Taxonomy" id="2759899"/>
    <lineage>
        <taxon>Bacteria</taxon>
        <taxon>Pseudomonadati</taxon>
        <taxon>Pseudomonadota</taxon>
        <taxon>Betaproteobacteria</taxon>
        <taxon>Burkholderiales</taxon>
        <taxon>Sphaerotilaceae</taxon>
        <taxon>Aquariibacter</taxon>
    </lineage>
</organism>
<keyword evidence="2" id="KW-1185">Reference proteome</keyword>
<protein>
    <submittedName>
        <fullName evidence="1">Uncharacterized protein</fullName>
    </submittedName>
</protein>
<dbReference type="RefSeq" id="WP_182662371.1">
    <property type="nucleotide sequence ID" value="NZ_JACIVI010000001.1"/>
</dbReference>
<dbReference type="Proteomes" id="UP000586093">
    <property type="component" value="Unassembled WGS sequence"/>
</dbReference>